<evidence type="ECO:0000256" key="2">
    <source>
        <dbReference type="ARBA" id="ARBA00012744"/>
    </source>
</evidence>
<feature type="non-terminal residue" evidence="9">
    <location>
        <position position="1"/>
    </location>
</feature>
<sequence>MKPLLLPAICVLLSSGLSDASKFPPGFKFGAATSAYQIEGAWNVSDKGESIWDRYVHENPELIADHSNGDVASDSYNRWMDDVKIASDLGLHFYRFSLSWPRLLPHGTPERISEDGKNYYDKLINALLQKGIEPVITLYHWDLPQRFQELGGWANPHIADWFADYARVVYSLYGDRVKTWITINEPLVICEIAFNTGVFAPGIKDPEYGNYMCSKNLLLAHAKAWRIYDSEFKPKYGGKVGITHQIIWYEAASPEHEELAELARQYSAGLYCHPINSELGGWPPAVERVIAENSKKQGFFRSRLPPFTKEEIELVKGTYDFSGINYYISRLVRRAEADDVIGPWPLGGGSAELGAIVEVDASWKKGATSWFWSFPPGLRRMLSWFKKYCGDHEVLITENGLASNEDIIDDDRVEYYRSHLEQVWLAINEDGVNVKAYTAWTLIDNFEWMDGYNVTFGLYHVDFKEPKRKRTPRASSYYYKEVIRNHSYDVDIYVDRDEL</sequence>
<evidence type="ECO:0000313" key="9">
    <source>
        <dbReference type="EMBL" id="CAH2057012.1"/>
    </source>
</evidence>
<dbReference type="PROSITE" id="PS00653">
    <property type="entry name" value="GLYCOSYL_HYDROL_F1_2"/>
    <property type="match status" value="1"/>
</dbReference>
<name>A0ABN8IL06_9NEOP</name>
<dbReference type="PRINTS" id="PR00131">
    <property type="entry name" value="GLHYDRLASE1"/>
</dbReference>
<dbReference type="InterPro" id="IPR018120">
    <property type="entry name" value="Glyco_hydro_1_AS"/>
</dbReference>
<feature type="signal peptide" evidence="8">
    <location>
        <begin position="1"/>
        <end position="20"/>
    </location>
</feature>
<evidence type="ECO:0000256" key="7">
    <source>
        <dbReference type="RuleBase" id="RU004468"/>
    </source>
</evidence>
<keyword evidence="8" id="KW-0732">Signal</keyword>
<dbReference type="PANTHER" id="PTHR10353">
    <property type="entry name" value="GLYCOSYL HYDROLASE"/>
    <property type="match status" value="1"/>
</dbReference>
<dbReference type="Pfam" id="PF00232">
    <property type="entry name" value="Glyco_hydro_1"/>
    <property type="match status" value="1"/>
</dbReference>
<protein>
    <recommendedName>
        <fullName evidence="2">beta-glucosidase</fullName>
        <ecNumber evidence="2">3.2.1.21</ecNumber>
    </recommendedName>
</protein>
<dbReference type="InterPro" id="IPR033132">
    <property type="entry name" value="GH_1_N_CS"/>
</dbReference>
<dbReference type="Gene3D" id="3.20.20.80">
    <property type="entry name" value="Glycosidases"/>
    <property type="match status" value="1"/>
</dbReference>
<comment type="similarity">
    <text evidence="1 6">Belongs to the glycosyl hydrolase 1 family.</text>
</comment>
<dbReference type="SUPFAM" id="SSF51445">
    <property type="entry name" value="(Trans)glycosidases"/>
    <property type="match status" value="1"/>
</dbReference>
<proteinExistence type="inferred from homology"/>
<evidence type="ECO:0000256" key="3">
    <source>
        <dbReference type="ARBA" id="ARBA00022801"/>
    </source>
</evidence>
<evidence type="ECO:0000256" key="4">
    <source>
        <dbReference type="ARBA" id="ARBA00023295"/>
    </source>
</evidence>
<keyword evidence="3 7" id="KW-0378">Hydrolase</keyword>
<evidence type="ECO:0000256" key="5">
    <source>
        <dbReference type="PROSITE-ProRule" id="PRU10055"/>
    </source>
</evidence>
<dbReference type="PROSITE" id="PS00572">
    <property type="entry name" value="GLYCOSYL_HYDROL_F1_1"/>
    <property type="match status" value="1"/>
</dbReference>
<accession>A0ABN8IL06</accession>
<feature type="chain" id="PRO_5045830142" description="beta-glucosidase" evidence="8">
    <location>
        <begin position="21"/>
        <end position="499"/>
    </location>
</feature>
<evidence type="ECO:0000313" key="10">
    <source>
        <dbReference type="Proteomes" id="UP000837857"/>
    </source>
</evidence>
<dbReference type="EMBL" id="OW152836">
    <property type="protein sequence ID" value="CAH2057012.1"/>
    <property type="molecule type" value="Genomic_DNA"/>
</dbReference>
<gene>
    <name evidence="9" type="ORF">IPOD504_LOCUS9931</name>
</gene>
<feature type="active site" description="Nucleophile" evidence="5">
    <location>
        <position position="398"/>
    </location>
</feature>
<keyword evidence="4 7" id="KW-0326">Glycosidase</keyword>
<dbReference type="EC" id="3.2.1.21" evidence="2"/>
<keyword evidence="10" id="KW-1185">Reference proteome</keyword>
<reference evidence="9" key="1">
    <citation type="submission" date="2022-03" db="EMBL/GenBank/DDBJ databases">
        <authorList>
            <person name="Martin H S."/>
        </authorList>
    </citation>
    <scope>NUCLEOTIDE SEQUENCE</scope>
</reference>
<dbReference type="PANTHER" id="PTHR10353:SF36">
    <property type="entry name" value="LP05116P"/>
    <property type="match status" value="1"/>
</dbReference>
<dbReference type="InterPro" id="IPR001360">
    <property type="entry name" value="Glyco_hydro_1"/>
</dbReference>
<evidence type="ECO:0000256" key="8">
    <source>
        <dbReference type="SAM" id="SignalP"/>
    </source>
</evidence>
<evidence type="ECO:0000256" key="1">
    <source>
        <dbReference type="ARBA" id="ARBA00010838"/>
    </source>
</evidence>
<organism evidence="9 10">
    <name type="scientific">Iphiclides podalirius</name>
    <name type="common">scarce swallowtail</name>
    <dbReference type="NCBI Taxonomy" id="110791"/>
    <lineage>
        <taxon>Eukaryota</taxon>
        <taxon>Metazoa</taxon>
        <taxon>Ecdysozoa</taxon>
        <taxon>Arthropoda</taxon>
        <taxon>Hexapoda</taxon>
        <taxon>Insecta</taxon>
        <taxon>Pterygota</taxon>
        <taxon>Neoptera</taxon>
        <taxon>Endopterygota</taxon>
        <taxon>Lepidoptera</taxon>
        <taxon>Glossata</taxon>
        <taxon>Ditrysia</taxon>
        <taxon>Papilionoidea</taxon>
        <taxon>Papilionidae</taxon>
        <taxon>Papilioninae</taxon>
        <taxon>Iphiclides</taxon>
    </lineage>
</organism>
<dbReference type="Proteomes" id="UP000837857">
    <property type="component" value="Chromosome 24"/>
</dbReference>
<dbReference type="InterPro" id="IPR017853">
    <property type="entry name" value="GH"/>
</dbReference>
<evidence type="ECO:0000256" key="6">
    <source>
        <dbReference type="RuleBase" id="RU003690"/>
    </source>
</evidence>